<accession>A0A498C8G8</accession>
<dbReference type="AlphaFoldDB" id="A0A498C8G8"/>
<proteinExistence type="predicted"/>
<keyword evidence="3" id="KW-1185">Reference proteome</keyword>
<sequence>MLRSVGYDAATALLEIEFTSGDVYRYFAVPPSVHRALMDADSPGAYFNRHISDRYPTRQQYDR</sequence>
<organism evidence="2 3">
    <name type="scientific">Microbacterium telephonicum</name>
    <dbReference type="NCBI Taxonomy" id="1714841"/>
    <lineage>
        <taxon>Bacteria</taxon>
        <taxon>Bacillati</taxon>
        <taxon>Actinomycetota</taxon>
        <taxon>Actinomycetes</taxon>
        <taxon>Micrococcales</taxon>
        <taxon>Microbacteriaceae</taxon>
        <taxon>Microbacterium</taxon>
    </lineage>
</organism>
<dbReference type="InterPro" id="IPR025309">
    <property type="entry name" value="KTSC_dom"/>
</dbReference>
<comment type="caution">
    <text evidence="2">The sequence shown here is derived from an EMBL/GenBank/DDBJ whole genome shotgun (WGS) entry which is preliminary data.</text>
</comment>
<evidence type="ECO:0000313" key="3">
    <source>
        <dbReference type="Proteomes" id="UP000273158"/>
    </source>
</evidence>
<gene>
    <name evidence="2" type="ORF">C7474_0072</name>
</gene>
<feature type="domain" description="KTSC" evidence="1">
    <location>
        <begin position="1"/>
        <end position="55"/>
    </location>
</feature>
<protein>
    <submittedName>
        <fullName evidence="2">KTSC domain-containing protein</fullName>
    </submittedName>
</protein>
<name>A0A498C8G8_9MICO</name>
<reference evidence="2 3" key="1">
    <citation type="journal article" date="2015" name="Stand. Genomic Sci.">
        <title>Genomic Encyclopedia of Bacterial and Archaeal Type Strains, Phase III: the genomes of soil and plant-associated and newly described type strains.</title>
        <authorList>
            <person name="Whitman W.B."/>
            <person name="Woyke T."/>
            <person name="Klenk H.P."/>
            <person name="Zhou Y."/>
            <person name="Lilburn T.G."/>
            <person name="Beck B.J."/>
            <person name="De Vos P."/>
            <person name="Vandamme P."/>
            <person name="Eisen J.A."/>
            <person name="Garrity G."/>
            <person name="Hugenholtz P."/>
            <person name="Kyrpides N.C."/>
        </authorList>
    </citation>
    <scope>NUCLEOTIDE SEQUENCE [LARGE SCALE GENOMIC DNA]</scope>
    <source>
        <strain evidence="2 3">S2T63</strain>
    </source>
</reference>
<evidence type="ECO:0000313" key="2">
    <source>
        <dbReference type="EMBL" id="RLK52145.1"/>
    </source>
</evidence>
<dbReference type="Proteomes" id="UP000273158">
    <property type="component" value="Unassembled WGS sequence"/>
</dbReference>
<dbReference type="EMBL" id="RCDB01000001">
    <property type="protein sequence ID" value="RLK52145.1"/>
    <property type="molecule type" value="Genomic_DNA"/>
</dbReference>
<evidence type="ECO:0000259" key="1">
    <source>
        <dbReference type="Pfam" id="PF13619"/>
    </source>
</evidence>
<dbReference type="Pfam" id="PF13619">
    <property type="entry name" value="KTSC"/>
    <property type="match status" value="1"/>
</dbReference>